<evidence type="ECO:0000256" key="3">
    <source>
        <dbReference type="ARBA" id="ARBA00022692"/>
    </source>
</evidence>
<feature type="transmembrane region" description="Helical" evidence="6">
    <location>
        <begin position="23"/>
        <end position="42"/>
    </location>
</feature>
<name>A0ABM8Q1N5_9BACT</name>
<evidence type="ECO:0000256" key="5">
    <source>
        <dbReference type="ARBA" id="ARBA00023136"/>
    </source>
</evidence>
<reference evidence="8 9" key="1">
    <citation type="submission" date="2020-11" db="EMBL/GenBank/DDBJ databases">
        <authorList>
            <person name="Peeters C."/>
        </authorList>
    </citation>
    <scope>NUCLEOTIDE SEQUENCE [LARGE SCALE GENOMIC DNA]</scope>
    <source>
        <strain evidence="8 9">LMG 7974</strain>
    </source>
</reference>
<keyword evidence="2" id="KW-1003">Cell membrane</keyword>
<dbReference type="InterPro" id="IPR051791">
    <property type="entry name" value="Pra-immunoreactive"/>
</dbReference>
<dbReference type="PANTHER" id="PTHR36115:SF4">
    <property type="entry name" value="MEMBRANE PROTEIN"/>
    <property type="match status" value="1"/>
</dbReference>
<evidence type="ECO:0000313" key="8">
    <source>
        <dbReference type="EMBL" id="CAD7286695.1"/>
    </source>
</evidence>
<dbReference type="RefSeq" id="WP_229931866.1">
    <property type="nucleotide sequence ID" value="NZ_CAJHOF010000001.1"/>
</dbReference>
<feature type="transmembrane region" description="Helical" evidence="6">
    <location>
        <begin position="54"/>
        <end position="72"/>
    </location>
</feature>
<gene>
    <name evidence="8" type="ORF">LMG7974_00038</name>
</gene>
<evidence type="ECO:0000313" key="9">
    <source>
        <dbReference type="Proteomes" id="UP000789803"/>
    </source>
</evidence>
<organism evidence="8 9">
    <name type="scientific">Campylobacter majalis</name>
    <dbReference type="NCBI Taxonomy" id="2790656"/>
    <lineage>
        <taxon>Bacteria</taxon>
        <taxon>Pseudomonadati</taxon>
        <taxon>Campylobacterota</taxon>
        <taxon>Epsilonproteobacteria</taxon>
        <taxon>Campylobacterales</taxon>
        <taxon>Campylobacteraceae</taxon>
        <taxon>Campylobacter</taxon>
    </lineage>
</organism>
<comment type="subcellular location">
    <subcellularLocation>
        <location evidence="1">Cell membrane</location>
        <topology evidence="1">Multi-pass membrane protein</topology>
    </subcellularLocation>
</comment>
<evidence type="ECO:0000256" key="4">
    <source>
        <dbReference type="ARBA" id="ARBA00022989"/>
    </source>
</evidence>
<feature type="domain" description="RDD" evidence="7">
    <location>
        <begin position="16"/>
        <end position="143"/>
    </location>
</feature>
<keyword evidence="9" id="KW-1185">Reference proteome</keyword>
<proteinExistence type="predicted"/>
<dbReference type="PANTHER" id="PTHR36115">
    <property type="entry name" value="PROLINE-RICH ANTIGEN HOMOLOG-RELATED"/>
    <property type="match status" value="1"/>
</dbReference>
<dbReference type="Proteomes" id="UP000789803">
    <property type="component" value="Unassembled WGS sequence"/>
</dbReference>
<comment type="caution">
    <text evidence="8">The sequence shown here is derived from an EMBL/GenBank/DDBJ whole genome shotgun (WGS) entry which is preliminary data.</text>
</comment>
<keyword evidence="3 6" id="KW-0812">Transmembrane</keyword>
<accession>A0ABM8Q1N5</accession>
<dbReference type="Pfam" id="PF06271">
    <property type="entry name" value="RDD"/>
    <property type="match status" value="1"/>
</dbReference>
<keyword evidence="5 6" id="KW-0472">Membrane</keyword>
<dbReference type="InterPro" id="IPR010432">
    <property type="entry name" value="RDD"/>
</dbReference>
<sequence length="150" mass="17291">MSKDIAYDLEREGIKVASFSKRAFAFVVDEIVLALLFMAIYYERFSIANSQEEVVAIVMTLSWQYVLIRTIYHAFFVWYNGATVGKILMKIVCIDVDYMDKPNLSSSIMRALIRNVSEMAFYLGYLWAFGSPVLQTWHDRFAKTVVIDVA</sequence>
<evidence type="ECO:0000259" key="7">
    <source>
        <dbReference type="Pfam" id="PF06271"/>
    </source>
</evidence>
<keyword evidence="4 6" id="KW-1133">Transmembrane helix</keyword>
<evidence type="ECO:0000256" key="2">
    <source>
        <dbReference type="ARBA" id="ARBA00022475"/>
    </source>
</evidence>
<evidence type="ECO:0000256" key="6">
    <source>
        <dbReference type="SAM" id="Phobius"/>
    </source>
</evidence>
<dbReference type="EMBL" id="CAJHOF010000001">
    <property type="protein sequence ID" value="CAD7286695.1"/>
    <property type="molecule type" value="Genomic_DNA"/>
</dbReference>
<protein>
    <recommendedName>
        <fullName evidence="7">RDD domain-containing protein</fullName>
    </recommendedName>
</protein>
<evidence type="ECO:0000256" key="1">
    <source>
        <dbReference type="ARBA" id="ARBA00004651"/>
    </source>
</evidence>